<organism evidence="5 6">
    <name type="scientific">Hymenobacter ruricola</name>
    <dbReference type="NCBI Taxonomy" id="2791023"/>
    <lineage>
        <taxon>Bacteria</taxon>
        <taxon>Pseudomonadati</taxon>
        <taxon>Bacteroidota</taxon>
        <taxon>Cytophagia</taxon>
        <taxon>Cytophagales</taxon>
        <taxon>Hymenobacteraceae</taxon>
        <taxon>Hymenobacter</taxon>
    </lineage>
</organism>
<feature type="domain" description="OmpA-like" evidence="4">
    <location>
        <begin position="635"/>
        <end position="754"/>
    </location>
</feature>
<feature type="region of interest" description="Disordered" evidence="2">
    <location>
        <begin position="679"/>
        <end position="699"/>
    </location>
</feature>
<evidence type="ECO:0000313" key="5">
    <source>
        <dbReference type="EMBL" id="MBF9223952.1"/>
    </source>
</evidence>
<evidence type="ECO:0000313" key="6">
    <source>
        <dbReference type="Proteomes" id="UP000618931"/>
    </source>
</evidence>
<dbReference type="Proteomes" id="UP000618931">
    <property type="component" value="Unassembled WGS sequence"/>
</dbReference>
<dbReference type="RefSeq" id="WP_196295376.1">
    <property type="nucleotide sequence ID" value="NZ_JADQDM010000021.1"/>
</dbReference>
<dbReference type="Pfam" id="PF07676">
    <property type="entry name" value="PD40"/>
    <property type="match status" value="2"/>
</dbReference>
<dbReference type="SUPFAM" id="SSF82171">
    <property type="entry name" value="DPP6 N-terminal domain-like"/>
    <property type="match status" value="1"/>
</dbReference>
<gene>
    <name evidence="5" type="ORF">I2H31_22815</name>
</gene>
<dbReference type="Pfam" id="PF00691">
    <property type="entry name" value="OmpA"/>
    <property type="match status" value="1"/>
</dbReference>
<evidence type="ECO:0000256" key="1">
    <source>
        <dbReference type="PROSITE-ProRule" id="PRU00473"/>
    </source>
</evidence>
<keyword evidence="1" id="KW-0472">Membrane</keyword>
<proteinExistence type="predicted"/>
<feature type="chain" id="PRO_5046501788" evidence="3">
    <location>
        <begin position="19"/>
        <end position="754"/>
    </location>
</feature>
<dbReference type="CDD" id="cd07185">
    <property type="entry name" value="OmpA_C-like"/>
    <property type="match status" value="1"/>
</dbReference>
<dbReference type="PROSITE" id="PS51123">
    <property type="entry name" value="OMPA_2"/>
    <property type="match status" value="1"/>
</dbReference>
<comment type="caution">
    <text evidence="5">The sequence shown here is derived from an EMBL/GenBank/DDBJ whole genome shotgun (WGS) entry which is preliminary data.</text>
</comment>
<feature type="signal peptide" evidence="3">
    <location>
        <begin position="1"/>
        <end position="18"/>
    </location>
</feature>
<evidence type="ECO:0000259" key="4">
    <source>
        <dbReference type="PROSITE" id="PS51123"/>
    </source>
</evidence>
<dbReference type="InterPro" id="IPR036737">
    <property type="entry name" value="OmpA-like_sf"/>
</dbReference>
<dbReference type="InterPro" id="IPR050330">
    <property type="entry name" value="Bact_OuterMem_StrucFunc"/>
</dbReference>
<dbReference type="InterPro" id="IPR006665">
    <property type="entry name" value="OmpA-like"/>
</dbReference>
<feature type="region of interest" description="Disordered" evidence="2">
    <location>
        <begin position="320"/>
        <end position="344"/>
    </location>
</feature>
<sequence length="754" mass="80795">MKYLAHALLLGLALLAPARGRGQQLPPDLLTDENFQQGHAYWVGRTPNLVGELTAAGYAFQSLGTTFSNIPIEPYGPALNQQQDFALEGELRGQGSIGLYWAGQRLGTAEEFTTTQLNLALAAPTAAVLRLQAGAWTALATQPLPSTVAPADWHTIRIARTGAEVTYWVDGRQLLKQSWPNPPGQGLGLTVEAGGAVTLRRLRIWHHHSIRLAPGLPATLRRERLDAPGLNTERDEATPLVSADGRFLYFSRAMGSHLDIDNANAFNSDTYVAERGPDGRWGHVQALGPPINTAASDYPQHVSPDGQTLLMSNRYGPAGTLLGPGLSRTQRRPDGTWTMPEALPEGTGYRPDFAARNSTYCLDASGTVLLRSAALTTALDNNDIYLCRRQPDGSWSAPVALPAPINTPAREVAPFLAPDGKTLYFASDGHPGYGRLDIFMSTRLDETWTKWSEPLNLGPAINTPMGESYYSTSAAGDVAYWVSDAGPGHLGDIFRLALPPALKPAATVLVRGRVLDARTNQPIATAEVRYEQLPAGTEAGVVLPAVAGSFEATLPVGQQYGLRATAAGYLSVNESLNLTAATKYGEVTRDLYLMPLTAPVEALASKAAALQAARPAAAVPKQLSGLATPAPMVGAAAEEAIALNNLFFVRGKAELLPASYPELNRLAQTLAEHPGLEIRLDGHTDNTGDAKDPKPNQLLSEQRSQAVKAYLVRQKIAAARLSTRGYGGLRPVAPNDTEANKARNRRVEFVIVKR</sequence>
<protein>
    <submittedName>
        <fullName evidence="5">OmpA family protein</fullName>
    </submittedName>
</protein>
<dbReference type="Gene3D" id="2.60.120.560">
    <property type="entry name" value="Exo-inulinase, domain 1"/>
    <property type="match status" value="1"/>
</dbReference>
<dbReference type="Gene3D" id="2.60.40.1120">
    <property type="entry name" value="Carboxypeptidase-like, regulatory domain"/>
    <property type="match status" value="1"/>
</dbReference>
<evidence type="ECO:0000256" key="3">
    <source>
        <dbReference type="SAM" id="SignalP"/>
    </source>
</evidence>
<reference evidence="5 6" key="1">
    <citation type="submission" date="2020-11" db="EMBL/GenBank/DDBJ databases">
        <authorList>
            <person name="Kim M.K."/>
        </authorList>
    </citation>
    <scope>NUCLEOTIDE SEQUENCE [LARGE SCALE GENOMIC DNA]</scope>
    <source>
        <strain evidence="5 6">BT662</strain>
    </source>
</reference>
<feature type="compositionally biased region" description="Basic and acidic residues" evidence="2">
    <location>
        <begin position="679"/>
        <end position="694"/>
    </location>
</feature>
<dbReference type="PANTHER" id="PTHR30329:SF21">
    <property type="entry name" value="LIPOPROTEIN YIAD-RELATED"/>
    <property type="match status" value="1"/>
</dbReference>
<evidence type="ECO:0000256" key="2">
    <source>
        <dbReference type="SAM" id="MobiDB-lite"/>
    </source>
</evidence>
<accession>A0ABS0IBJ6</accession>
<dbReference type="InterPro" id="IPR011659">
    <property type="entry name" value="WD40"/>
</dbReference>
<dbReference type="Gene3D" id="3.30.1330.60">
    <property type="entry name" value="OmpA-like domain"/>
    <property type="match status" value="1"/>
</dbReference>
<keyword evidence="6" id="KW-1185">Reference proteome</keyword>
<dbReference type="PANTHER" id="PTHR30329">
    <property type="entry name" value="STATOR ELEMENT OF FLAGELLAR MOTOR COMPLEX"/>
    <property type="match status" value="1"/>
</dbReference>
<name>A0ABS0IBJ6_9BACT</name>
<keyword evidence="3" id="KW-0732">Signal</keyword>
<dbReference type="EMBL" id="JADQDM010000021">
    <property type="protein sequence ID" value="MBF9223952.1"/>
    <property type="molecule type" value="Genomic_DNA"/>
</dbReference>
<dbReference type="SUPFAM" id="SSF103088">
    <property type="entry name" value="OmpA-like"/>
    <property type="match status" value="1"/>
</dbReference>